<dbReference type="SUPFAM" id="SSF52540">
    <property type="entry name" value="P-loop containing nucleoside triphosphate hydrolases"/>
    <property type="match status" value="1"/>
</dbReference>
<comment type="catalytic activity">
    <reaction evidence="10 11">
        <text>shikimate + ATP = 3-phosphoshikimate + ADP + H(+)</text>
        <dbReference type="Rhea" id="RHEA:13121"/>
        <dbReference type="ChEBI" id="CHEBI:15378"/>
        <dbReference type="ChEBI" id="CHEBI:30616"/>
        <dbReference type="ChEBI" id="CHEBI:36208"/>
        <dbReference type="ChEBI" id="CHEBI:145989"/>
        <dbReference type="ChEBI" id="CHEBI:456216"/>
        <dbReference type="EC" id="2.7.1.71"/>
    </reaction>
</comment>
<keyword evidence="5 11" id="KW-0808">Transferase</keyword>
<evidence type="ECO:0000256" key="11">
    <source>
        <dbReference type="HAMAP-Rule" id="MF_00109"/>
    </source>
</evidence>
<comment type="caution">
    <text evidence="13">The sequence shown here is derived from an EMBL/GenBank/DDBJ whole genome shotgun (WGS) entry which is preliminary data.</text>
</comment>
<sequence>MLKVERPTTWVALTGFMGVGKSRIGRELARELMLHFIDLDRYIERETGLSIPDIFRHLGESTFRQLEAEAVAELTGKDFLVLSLGGGTFVGPQNRESLLQRGPVVSLWASPQTIYERVSRRPGQRPILDPPHPAPGEAPKDLAELAYERIQRLLAEREAIYRQATIHVSTDGRRVPDVVDEIIEKLWNYADNAQD</sequence>
<keyword evidence="4 11" id="KW-0028">Amino-acid biosynthesis</keyword>
<feature type="region of interest" description="Disordered" evidence="12">
    <location>
        <begin position="119"/>
        <end position="139"/>
    </location>
</feature>
<keyword evidence="11" id="KW-0479">Metal-binding</keyword>
<proteinExistence type="inferred from homology"/>
<dbReference type="Gene3D" id="3.40.50.300">
    <property type="entry name" value="P-loop containing nucleotide triphosphate hydrolases"/>
    <property type="match status" value="1"/>
</dbReference>
<dbReference type="PANTHER" id="PTHR21087:SF16">
    <property type="entry name" value="SHIKIMATE KINASE 1, CHLOROPLASTIC"/>
    <property type="match status" value="1"/>
</dbReference>
<dbReference type="EC" id="2.7.1.71" evidence="3 11"/>
<keyword evidence="7 11" id="KW-0418">Kinase</keyword>
<dbReference type="GO" id="GO:0008652">
    <property type="term" value="P:amino acid biosynthetic process"/>
    <property type="evidence" value="ECO:0007669"/>
    <property type="project" value="UniProtKB-KW"/>
</dbReference>
<dbReference type="GO" id="GO:0005524">
    <property type="term" value="F:ATP binding"/>
    <property type="evidence" value="ECO:0007669"/>
    <property type="project" value="UniProtKB-UniRule"/>
</dbReference>
<comment type="cofactor">
    <cofactor evidence="11">
        <name>Mg(2+)</name>
        <dbReference type="ChEBI" id="CHEBI:18420"/>
    </cofactor>
    <text evidence="11">Binds 1 Mg(2+) ion per subunit.</text>
</comment>
<dbReference type="HAMAP" id="MF_00109">
    <property type="entry name" value="Shikimate_kinase"/>
    <property type="match status" value="1"/>
</dbReference>
<dbReference type="PRINTS" id="PR01100">
    <property type="entry name" value="SHIKIMTKNASE"/>
</dbReference>
<accession>A0A399FAW2</accession>
<dbReference type="Pfam" id="PF01202">
    <property type="entry name" value="SKI"/>
    <property type="match status" value="1"/>
</dbReference>
<keyword evidence="11" id="KW-0963">Cytoplasm</keyword>
<reference evidence="13 14" key="1">
    <citation type="submission" date="2018-08" db="EMBL/GenBank/DDBJ databases">
        <title>Meiothermus granaticius genome AF-68 sequencing project.</title>
        <authorList>
            <person name="Da Costa M.S."/>
            <person name="Albuquerque L."/>
            <person name="Raposo P."/>
            <person name="Froufe H.J.C."/>
            <person name="Barroso C.S."/>
            <person name="Egas C."/>
        </authorList>
    </citation>
    <scope>NUCLEOTIDE SEQUENCE [LARGE SCALE GENOMIC DNA]</scope>
    <source>
        <strain evidence="13 14">AF-68</strain>
    </source>
</reference>
<feature type="binding site" evidence="11">
    <location>
        <position position="125"/>
    </location>
    <ligand>
        <name>ATP</name>
        <dbReference type="ChEBI" id="CHEBI:30616"/>
    </ligand>
</feature>
<dbReference type="CDD" id="cd00464">
    <property type="entry name" value="SK"/>
    <property type="match status" value="1"/>
</dbReference>
<evidence type="ECO:0000256" key="4">
    <source>
        <dbReference type="ARBA" id="ARBA00022605"/>
    </source>
</evidence>
<evidence type="ECO:0000256" key="3">
    <source>
        <dbReference type="ARBA" id="ARBA00012154"/>
    </source>
</evidence>
<name>A0A399FAW2_9DEIN</name>
<feature type="binding site" evidence="11">
    <location>
        <position position="64"/>
    </location>
    <ligand>
        <name>substrate</name>
    </ligand>
</feature>
<evidence type="ECO:0000256" key="2">
    <source>
        <dbReference type="ARBA" id="ARBA00006997"/>
    </source>
</evidence>
<dbReference type="AlphaFoldDB" id="A0A399FAW2"/>
<protein>
    <recommendedName>
        <fullName evidence="3 11">Shikimate kinase</fullName>
        <shortName evidence="11">SK</shortName>
        <ecNumber evidence="3 11">2.7.1.71</ecNumber>
    </recommendedName>
</protein>
<dbReference type="NCBIfam" id="NF010554">
    <property type="entry name" value="PRK13948.1"/>
    <property type="match status" value="1"/>
</dbReference>
<dbReference type="InterPro" id="IPR031322">
    <property type="entry name" value="Shikimate/glucono_kinase"/>
</dbReference>
<dbReference type="Proteomes" id="UP000266178">
    <property type="component" value="Unassembled WGS sequence"/>
</dbReference>
<evidence type="ECO:0000256" key="7">
    <source>
        <dbReference type="ARBA" id="ARBA00022777"/>
    </source>
</evidence>
<dbReference type="InterPro" id="IPR027417">
    <property type="entry name" value="P-loop_NTPase"/>
</dbReference>
<evidence type="ECO:0000313" key="13">
    <source>
        <dbReference type="EMBL" id="RIH93744.1"/>
    </source>
</evidence>
<keyword evidence="11" id="KW-0460">Magnesium</keyword>
<evidence type="ECO:0000256" key="10">
    <source>
        <dbReference type="ARBA" id="ARBA00048567"/>
    </source>
</evidence>
<dbReference type="PROSITE" id="PS01128">
    <property type="entry name" value="SHIKIMATE_KINASE"/>
    <property type="match status" value="1"/>
</dbReference>
<dbReference type="InterPro" id="IPR000623">
    <property type="entry name" value="Shikimate_kinase/TSH1"/>
</dbReference>
<feature type="binding site" evidence="11">
    <location>
        <position position="86"/>
    </location>
    <ligand>
        <name>substrate</name>
    </ligand>
</feature>
<dbReference type="OrthoDB" id="9800332at2"/>
<comment type="function">
    <text evidence="11">Catalyzes the specific phosphorylation of the 3-hydroxyl group of shikimic acid using ATP as a cosubstrate.</text>
</comment>
<evidence type="ECO:0000256" key="1">
    <source>
        <dbReference type="ARBA" id="ARBA00004842"/>
    </source>
</evidence>
<keyword evidence="9 11" id="KW-0057">Aromatic amino acid biosynthesis</keyword>
<organism evidence="13 14">
    <name type="scientific">Meiothermus granaticius NBRC 107808</name>
    <dbReference type="NCBI Taxonomy" id="1227551"/>
    <lineage>
        <taxon>Bacteria</taxon>
        <taxon>Thermotogati</taxon>
        <taxon>Deinococcota</taxon>
        <taxon>Deinococci</taxon>
        <taxon>Thermales</taxon>
        <taxon>Thermaceae</taxon>
        <taxon>Meiothermus</taxon>
    </lineage>
</organism>
<feature type="binding site" evidence="11">
    <location>
        <position position="22"/>
    </location>
    <ligand>
        <name>Mg(2+)</name>
        <dbReference type="ChEBI" id="CHEBI:18420"/>
    </ligand>
</feature>
<feature type="binding site" evidence="11">
    <location>
        <position position="40"/>
    </location>
    <ligand>
        <name>substrate</name>
    </ligand>
</feature>
<keyword evidence="14" id="KW-1185">Reference proteome</keyword>
<dbReference type="GO" id="GO:0005829">
    <property type="term" value="C:cytosol"/>
    <property type="evidence" value="ECO:0007669"/>
    <property type="project" value="TreeGrafter"/>
</dbReference>
<dbReference type="EMBL" id="QWLB01000003">
    <property type="protein sequence ID" value="RIH93744.1"/>
    <property type="molecule type" value="Genomic_DNA"/>
</dbReference>
<evidence type="ECO:0000313" key="14">
    <source>
        <dbReference type="Proteomes" id="UP000266178"/>
    </source>
</evidence>
<dbReference type="UniPathway" id="UPA00053">
    <property type="reaction ID" value="UER00088"/>
</dbReference>
<feature type="binding site" evidence="11">
    <location>
        <begin position="18"/>
        <end position="23"/>
    </location>
    <ligand>
        <name>ATP</name>
        <dbReference type="ChEBI" id="CHEBI:30616"/>
    </ligand>
</feature>
<keyword evidence="8 11" id="KW-0067">ATP-binding</keyword>
<evidence type="ECO:0000256" key="5">
    <source>
        <dbReference type="ARBA" id="ARBA00022679"/>
    </source>
</evidence>
<comment type="similarity">
    <text evidence="2 11">Belongs to the shikimate kinase family.</text>
</comment>
<evidence type="ECO:0000256" key="12">
    <source>
        <dbReference type="SAM" id="MobiDB-lite"/>
    </source>
</evidence>
<keyword evidence="6 11" id="KW-0547">Nucleotide-binding</keyword>
<dbReference type="RefSeq" id="WP_119355915.1">
    <property type="nucleotide sequence ID" value="NZ_BJXM01000002.1"/>
</dbReference>
<dbReference type="GO" id="GO:0004765">
    <property type="term" value="F:shikimate kinase activity"/>
    <property type="evidence" value="ECO:0007669"/>
    <property type="project" value="UniProtKB-UniRule"/>
</dbReference>
<dbReference type="GO" id="GO:0009073">
    <property type="term" value="P:aromatic amino acid family biosynthetic process"/>
    <property type="evidence" value="ECO:0007669"/>
    <property type="project" value="UniProtKB-KW"/>
</dbReference>
<feature type="binding site" evidence="11">
    <location>
        <position position="173"/>
    </location>
    <ligand>
        <name>ATP</name>
        <dbReference type="ChEBI" id="CHEBI:30616"/>
    </ligand>
</feature>
<feature type="binding site" evidence="11">
    <location>
        <position position="157"/>
    </location>
    <ligand>
        <name>substrate</name>
    </ligand>
</feature>
<comment type="pathway">
    <text evidence="1 11">Metabolic intermediate biosynthesis; chorismate biosynthesis; chorismate from D-erythrose 4-phosphate and phosphoenolpyruvate: step 5/7.</text>
</comment>
<evidence type="ECO:0000256" key="8">
    <source>
        <dbReference type="ARBA" id="ARBA00022840"/>
    </source>
</evidence>
<dbReference type="InterPro" id="IPR023000">
    <property type="entry name" value="Shikimate_kinase_CS"/>
</dbReference>
<comment type="subunit">
    <text evidence="11">Monomer.</text>
</comment>
<evidence type="ECO:0000256" key="9">
    <source>
        <dbReference type="ARBA" id="ARBA00023141"/>
    </source>
</evidence>
<dbReference type="GO" id="GO:0009423">
    <property type="term" value="P:chorismate biosynthetic process"/>
    <property type="evidence" value="ECO:0007669"/>
    <property type="project" value="UniProtKB-UniRule"/>
</dbReference>
<gene>
    <name evidence="11 13" type="primary">aroK</name>
    <name evidence="13" type="ORF">Mgrana_00327</name>
</gene>
<dbReference type="PANTHER" id="PTHR21087">
    <property type="entry name" value="SHIKIMATE KINASE"/>
    <property type="match status" value="1"/>
</dbReference>
<dbReference type="GO" id="GO:0000287">
    <property type="term" value="F:magnesium ion binding"/>
    <property type="evidence" value="ECO:0007669"/>
    <property type="project" value="UniProtKB-UniRule"/>
</dbReference>
<comment type="subcellular location">
    <subcellularLocation>
        <location evidence="11">Cytoplasm</location>
    </subcellularLocation>
</comment>
<evidence type="ECO:0000256" key="6">
    <source>
        <dbReference type="ARBA" id="ARBA00022741"/>
    </source>
</evidence>